<protein>
    <submittedName>
        <fullName evidence="3">Uncharacterized protein LOC114245199</fullName>
    </submittedName>
</protein>
<evidence type="ECO:0000256" key="1">
    <source>
        <dbReference type="SAM" id="SignalP"/>
    </source>
</evidence>
<dbReference type="AlphaFoldDB" id="A0A6J2JU02"/>
<gene>
    <name evidence="3" type="primary">LOC114245199</name>
</gene>
<evidence type="ECO:0000313" key="3">
    <source>
        <dbReference type="RefSeq" id="XP_028033075.1"/>
    </source>
</evidence>
<dbReference type="OrthoDB" id="7429110at2759"/>
<keyword evidence="1" id="KW-0732">Signal</keyword>
<keyword evidence="2" id="KW-1185">Reference proteome</keyword>
<reference evidence="3" key="1">
    <citation type="submission" date="2025-08" db="UniProtKB">
        <authorList>
            <consortium name="RefSeq"/>
        </authorList>
    </citation>
    <scope>IDENTIFICATION</scope>
    <source>
        <tissue evidence="3">Silk gland</tissue>
    </source>
</reference>
<feature type="chain" id="PRO_5026862393" evidence="1">
    <location>
        <begin position="22"/>
        <end position="207"/>
    </location>
</feature>
<name>A0A6J2JU02_BOMMA</name>
<accession>A0A6J2JU02</accession>
<proteinExistence type="predicted"/>
<dbReference type="GeneID" id="114245199"/>
<organism evidence="2 3">
    <name type="scientific">Bombyx mandarina</name>
    <name type="common">Wild silk moth</name>
    <name type="synonym">Wild silkworm</name>
    <dbReference type="NCBI Taxonomy" id="7092"/>
    <lineage>
        <taxon>Eukaryota</taxon>
        <taxon>Metazoa</taxon>
        <taxon>Ecdysozoa</taxon>
        <taxon>Arthropoda</taxon>
        <taxon>Hexapoda</taxon>
        <taxon>Insecta</taxon>
        <taxon>Pterygota</taxon>
        <taxon>Neoptera</taxon>
        <taxon>Endopterygota</taxon>
        <taxon>Lepidoptera</taxon>
        <taxon>Glossata</taxon>
        <taxon>Ditrysia</taxon>
        <taxon>Bombycoidea</taxon>
        <taxon>Bombycidae</taxon>
        <taxon>Bombycinae</taxon>
        <taxon>Bombyx</taxon>
    </lineage>
</organism>
<dbReference type="RefSeq" id="XP_028033075.1">
    <property type="nucleotide sequence ID" value="XM_028177274.1"/>
</dbReference>
<sequence>MNIVTTPFFVILMIFIPMAKSTIPGTFFWKPRLGIDLNLPTTEKKFRAFLPTKHNIEEGVVVLIDGYKIGMTIIAFAAGLSSADSFLHLNPISAYYHTNVYRWALRYVSLFPVWFTGNGGNYCETLRVWRRRFHYMDQFVPNWLRPMFPYVKKDEWVKEENEFKRFKKYAEPSFGKHYRYPSKIFHNFKSEETKETIENVDDSSDSL</sequence>
<feature type="signal peptide" evidence="1">
    <location>
        <begin position="1"/>
        <end position="21"/>
    </location>
</feature>
<dbReference type="KEGG" id="bman:114245199"/>
<evidence type="ECO:0000313" key="2">
    <source>
        <dbReference type="Proteomes" id="UP000504629"/>
    </source>
</evidence>
<dbReference type="Proteomes" id="UP000504629">
    <property type="component" value="Unplaced"/>
</dbReference>